<protein>
    <recommendedName>
        <fullName evidence="4">Caprin-1 dimerization domain-containing protein</fullName>
    </recommendedName>
</protein>
<gene>
    <name evidence="2" type="ORF">C6P46_001200</name>
</gene>
<evidence type="ECO:0000313" key="3">
    <source>
        <dbReference type="Proteomes" id="UP000777482"/>
    </source>
</evidence>
<evidence type="ECO:0008006" key="4">
    <source>
        <dbReference type="Google" id="ProtNLM"/>
    </source>
</evidence>
<dbReference type="AlphaFoldDB" id="A0A9P6W751"/>
<comment type="caution">
    <text evidence="2">The sequence shown here is derived from an EMBL/GenBank/DDBJ whole genome shotgun (WGS) entry which is preliminary data.</text>
</comment>
<dbReference type="Proteomes" id="UP000777482">
    <property type="component" value="Unassembled WGS sequence"/>
</dbReference>
<proteinExistence type="predicted"/>
<evidence type="ECO:0000313" key="2">
    <source>
        <dbReference type="EMBL" id="KAG0664604.1"/>
    </source>
</evidence>
<feature type="compositionally biased region" description="Polar residues" evidence="1">
    <location>
        <begin position="308"/>
        <end position="322"/>
    </location>
</feature>
<accession>A0A9P6W751</accession>
<feature type="region of interest" description="Disordered" evidence="1">
    <location>
        <begin position="380"/>
        <end position="399"/>
    </location>
</feature>
<feature type="compositionally biased region" description="Basic and acidic residues" evidence="1">
    <location>
        <begin position="642"/>
        <end position="662"/>
    </location>
</feature>
<feature type="compositionally biased region" description="Polar residues" evidence="1">
    <location>
        <begin position="434"/>
        <end position="443"/>
    </location>
</feature>
<feature type="compositionally biased region" description="Gly residues" evidence="1">
    <location>
        <begin position="583"/>
        <end position="598"/>
    </location>
</feature>
<keyword evidence="3" id="KW-1185">Reference proteome</keyword>
<feature type="region of interest" description="Disordered" evidence="1">
    <location>
        <begin position="300"/>
        <end position="367"/>
    </location>
</feature>
<feature type="region of interest" description="Disordered" evidence="1">
    <location>
        <begin position="434"/>
        <end position="491"/>
    </location>
</feature>
<dbReference type="OrthoDB" id="2409325at2759"/>
<feature type="compositionally biased region" description="Gly residues" evidence="1">
    <location>
        <begin position="616"/>
        <end position="627"/>
    </location>
</feature>
<evidence type="ECO:0000256" key="1">
    <source>
        <dbReference type="SAM" id="MobiDB-lite"/>
    </source>
</evidence>
<name>A0A9P6W751_RHOMI</name>
<organism evidence="2 3">
    <name type="scientific">Rhodotorula mucilaginosa</name>
    <name type="common">Yeast</name>
    <name type="synonym">Rhodotorula rubra</name>
    <dbReference type="NCBI Taxonomy" id="5537"/>
    <lineage>
        <taxon>Eukaryota</taxon>
        <taxon>Fungi</taxon>
        <taxon>Dikarya</taxon>
        <taxon>Basidiomycota</taxon>
        <taxon>Pucciniomycotina</taxon>
        <taxon>Microbotryomycetes</taxon>
        <taxon>Sporidiobolales</taxon>
        <taxon>Sporidiobolaceae</taxon>
        <taxon>Rhodotorula</taxon>
    </lineage>
</organism>
<reference evidence="2 3" key="1">
    <citation type="submission" date="2020-11" db="EMBL/GenBank/DDBJ databases">
        <title>Kefir isolates.</title>
        <authorList>
            <person name="Marcisauskas S."/>
            <person name="Kim Y."/>
            <person name="Blasche S."/>
        </authorList>
    </citation>
    <scope>NUCLEOTIDE SEQUENCE [LARGE SCALE GENOMIC DNA]</scope>
    <source>
        <strain evidence="2 3">KR</strain>
    </source>
</reference>
<feature type="region of interest" description="Disordered" evidence="1">
    <location>
        <begin position="540"/>
        <end position="695"/>
    </location>
</feature>
<feature type="region of interest" description="Disordered" evidence="1">
    <location>
        <begin position="1"/>
        <end position="107"/>
    </location>
</feature>
<feature type="compositionally biased region" description="Polar residues" evidence="1">
    <location>
        <begin position="558"/>
        <end position="567"/>
    </location>
</feature>
<dbReference type="EMBL" id="PUHQ01000013">
    <property type="protein sequence ID" value="KAG0664604.1"/>
    <property type="molecule type" value="Genomic_DNA"/>
</dbReference>
<sequence>MASSDVPSATPPAPASAVSEGTTTAPARRLIPGLSPALVPPASQPKQRKRAPKKQTAASPAGVDTPNPDVPIPLEAKSPNDHDADAERDDDALLAQQESKPTASDVVQKRLRATTKKVQRIEGYEASTVALNPDQQRAVQGKPALQAVVRELSELLALLKADETEDEARQQRVKAAYEKKQARAVDAAVKIAQEAAQSKLVFLFQFLHLHSLVNPQQQMMMGGFAPAAELPAILESATSQEIAAVRYLADAFANGPLLGGGDDATEKLAHLYEGTKDEVLPGQGVPYERIRYLVHGLTAPPASSSASNTQTEGPEATQTAPSSAFGVGINIGEPGDDIGASASVPGTPGADSLDDDERDRADQPAGPADSVVALVDGALEPEPHPVLPRSQPQSGMPVMSFMQPSEVDAAAAAAAASGPMQGAGSGMRIDLSGAQASTQTQGHSPLGGNGNGPTSETPRAEEKVQNWAHELPQDGQLPPPEETPTPLMTPTLAAAPVPTQAHVNGQTAQQEVPKLDWAADEDDAGGLPHLPELAPAVPLVAPTNGAAPRQQQVQQQQAGTPSSSSDGFQPARPSRRGSERGGRGGGASFEGGRGGGRGMSSRGSFRGGRGGRRPEGGGPNGSNGPRGGNEPSPGHAAGGGERPPRAERTGSGDNVERRESFRGGRGGGGRGRGGEGRGGRGRGSYQMPVVKDATA</sequence>